<gene>
    <name evidence="2" type="ORF">BLS_003583</name>
</gene>
<protein>
    <recommendedName>
        <fullName evidence="4">Pyridoxamine 5'-phosphate oxidase putative domain-containing protein</fullName>
    </recommendedName>
</protein>
<dbReference type="PANTHER" id="PTHR39336:SF3">
    <property type="entry name" value="PYRIDOXAMINE PHOSPHATE OXIDASE"/>
    <property type="match status" value="1"/>
</dbReference>
<name>A0A8H3UNQ5_VENIN</name>
<organism evidence="2 3">
    <name type="scientific">Venturia inaequalis</name>
    <name type="common">Apple scab fungus</name>
    <dbReference type="NCBI Taxonomy" id="5025"/>
    <lineage>
        <taxon>Eukaryota</taxon>
        <taxon>Fungi</taxon>
        <taxon>Dikarya</taxon>
        <taxon>Ascomycota</taxon>
        <taxon>Pezizomycotina</taxon>
        <taxon>Dothideomycetes</taxon>
        <taxon>Pleosporomycetidae</taxon>
        <taxon>Venturiales</taxon>
        <taxon>Venturiaceae</taxon>
        <taxon>Venturia</taxon>
    </lineage>
</organism>
<keyword evidence="1" id="KW-0812">Transmembrane</keyword>
<evidence type="ECO:0000313" key="2">
    <source>
        <dbReference type="EMBL" id="KAE9973475.1"/>
    </source>
</evidence>
<feature type="transmembrane region" description="Helical" evidence="1">
    <location>
        <begin position="228"/>
        <end position="248"/>
    </location>
</feature>
<dbReference type="AlphaFoldDB" id="A0A8H3UNQ5"/>
<keyword evidence="1" id="KW-1133">Transmembrane helix</keyword>
<dbReference type="Gene3D" id="2.30.110.10">
    <property type="entry name" value="Electron Transport, Fmn-binding Protein, Chain A"/>
    <property type="match status" value="1"/>
</dbReference>
<dbReference type="InterPro" id="IPR012349">
    <property type="entry name" value="Split_barrel_FMN-bd"/>
</dbReference>
<keyword evidence="1" id="KW-0472">Membrane</keyword>
<dbReference type="EMBL" id="WNWQ01000232">
    <property type="protein sequence ID" value="KAE9973475.1"/>
    <property type="molecule type" value="Genomic_DNA"/>
</dbReference>
<evidence type="ECO:0000313" key="3">
    <source>
        <dbReference type="Proteomes" id="UP000433883"/>
    </source>
</evidence>
<comment type="caution">
    <text evidence="2">The sequence shown here is derived from an EMBL/GenBank/DDBJ whole genome shotgun (WGS) entry which is preliminary data.</text>
</comment>
<dbReference type="Proteomes" id="UP000433883">
    <property type="component" value="Unassembled WGS sequence"/>
</dbReference>
<evidence type="ECO:0008006" key="4">
    <source>
        <dbReference type="Google" id="ProtNLM"/>
    </source>
</evidence>
<dbReference type="PANTHER" id="PTHR39336">
    <property type="entry name" value="PYRIDOXAMINE PHOSPHATE OXIDASE FAMILY PROTEIN (AFU_ORTHOLOGUE AFUA_6G11440)"/>
    <property type="match status" value="1"/>
</dbReference>
<proteinExistence type="predicted"/>
<sequence>MGVYYETIPPSLQEWCLDQKMFWVATAPLSGDGHVNVSPKGGPYFGIPDEKTFWYIDLTGSGNETISHLWERGNGRITIQFNAFEGPPRIVRFWGKGRVLENGTSDFDTFVGKHSIDCIPGTRSIIIVDIHQVGSSCGYSVPFYEFKKHRPVLNNHWANKEKKFKAGKTEESMDRYWASNNARSLDGLPGMKRALTAAKIEGVAPVKKMIGPFSPEQMRRLRAKSYTLEHIFLVALAFFMLGIGAVLYGEMVAEKLIVAFPVLRRTDTIPLLRHVLGWNTK</sequence>
<reference evidence="2 3" key="1">
    <citation type="submission" date="2019-11" db="EMBL/GenBank/DDBJ databases">
        <title>Venturia inaequalis Genome Resource.</title>
        <authorList>
            <person name="Lichtner F.J."/>
        </authorList>
    </citation>
    <scope>NUCLEOTIDE SEQUENCE [LARGE SCALE GENOMIC DNA]</scope>
    <source>
        <strain evidence="2">Bline_iso_100314</strain>
    </source>
</reference>
<evidence type="ECO:0000256" key="1">
    <source>
        <dbReference type="SAM" id="Phobius"/>
    </source>
</evidence>
<accession>A0A8H3UNQ5</accession>